<dbReference type="HAMAP" id="MF_00139">
    <property type="entry name" value="PurH"/>
    <property type="match status" value="1"/>
</dbReference>
<dbReference type="Pfam" id="PF02142">
    <property type="entry name" value="MGS"/>
    <property type="match status" value="1"/>
</dbReference>
<dbReference type="Proteomes" id="UP000260025">
    <property type="component" value="Unassembled WGS sequence"/>
</dbReference>
<dbReference type="SMART" id="SM00798">
    <property type="entry name" value="AICARFT_IMPCHas"/>
    <property type="match status" value="1"/>
</dbReference>
<dbReference type="FunFam" id="3.40.50.1380:FF:000001">
    <property type="entry name" value="Bifunctional purine biosynthesis protein PurH"/>
    <property type="match status" value="1"/>
</dbReference>
<keyword evidence="4 10" id="KW-0808">Transferase</keyword>
<dbReference type="PANTHER" id="PTHR11692">
    <property type="entry name" value="BIFUNCTIONAL PURINE BIOSYNTHESIS PROTEIN PURH"/>
    <property type="match status" value="1"/>
</dbReference>
<keyword evidence="5 10" id="KW-0658">Purine biosynthesis</keyword>
<dbReference type="UniPathway" id="UPA00074">
    <property type="reaction ID" value="UER00133"/>
</dbReference>
<dbReference type="SMART" id="SM00851">
    <property type="entry name" value="MGS"/>
    <property type="match status" value="1"/>
</dbReference>
<dbReference type="InterPro" id="IPR002695">
    <property type="entry name" value="PurH-like"/>
</dbReference>
<dbReference type="RefSeq" id="WP_117441926.1">
    <property type="nucleotide sequence ID" value="NZ_JAJFEN010000049.1"/>
</dbReference>
<dbReference type="SUPFAM" id="SSF52335">
    <property type="entry name" value="Methylglyoxal synthase-like"/>
    <property type="match status" value="1"/>
</dbReference>
<dbReference type="InterPro" id="IPR024051">
    <property type="entry name" value="AICAR_Tfase_dup_dom_sf"/>
</dbReference>
<reference evidence="12 13" key="1">
    <citation type="submission" date="2018-08" db="EMBL/GenBank/DDBJ databases">
        <title>A genome reference for cultivated species of the human gut microbiota.</title>
        <authorList>
            <person name="Zou Y."/>
            <person name="Xue W."/>
            <person name="Luo G."/>
        </authorList>
    </citation>
    <scope>NUCLEOTIDE SEQUENCE [LARGE SCALE GENOMIC DNA]</scope>
    <source>
        <strain evidence="12 13">OF01-2LB</strain>
    </source>
</reference>
<evidence type="ECO:0000256" key="1">
    <source>
        <dbReference type="ARBA" id="ARBA00004844"/>
    </source>
</evidence>
<dbReference type="FunFam" id="3.40.140.20:FF:000001">
    <property type="entry name" value="Bifunctional purine biosynthesis protein PurH"/>
    <property type="match status" value="1"/>
</dbReference>
<dbReference type="NCBIfam" id="TIGR00355">
    <property type="entry name" value="purH"/>
    <property type="match status" value="1"/>
</dbReference>
<evidence type="ECO:0000256" key="6">
    <source>
        <dbReference type="ARBA" id="ARBA00022801"/>
    </source>
</evidence>
<protein>
    <recommendedName>
        <fullName evidence="10">Bifunctional purine biosynthesis protein PurH</fullName>
    </recommendedName>
    <domain>
        <recommendedName>
            <fullName evidence="10">Phosphoribosylaminoimidazolecarboxamide formyltransferase</fullName>
            <ecNumber evidence="10">2.1.2.3</ecNumber>
        </recommendedName>
        <alternativeName>
            <fullName evidence="10">AICAR transformylase</fullName>
        </alternativeName>
    </domain>
    <domain>
        <recommendedName>
            <fullName evidence="10">IMP cyclohydrolase</fullName>
            <ecNumber evidence="10">3.5.4.10</ecNumber>
        </recommendedName>
        <alternativeName>
            <fullName evidence="10">ATIC</fullName>
        </alternativeName>
        <alternativeName>
            <fullName evidence="10">IMP synthase</fullName>
        </alternativeName>
        <alternativeName>
            <fullName evidence="10">Inosinicase</fullName>
        </alternativeName>
    </domain>
</protein>
<gene>
    <name evidence="10 12" type="primary">purH</name>
    <name evidence="12" type="ORF">DXA38_03030</name>
</gene>
<name>A0A3E2W3F6_CLOIN</name>
<evidence type="ECO:0000313" key="13">
    <source>
        <dbReference type="Proteomes" id="UP000260025"/>
    </source>
</evidence>
<dbReference type="PROSITE" id="PS51855">
    <property type="entry name" value="MGS"/>
    <property type="match status" value="1"/>
</dbReference>
<evidence type="ECO:0000256" key="3">
    <source>
        <dbReference type="ARBA" id="ARBA00007667"/>
    </source>
</evidence>
<comment type="catalytic activity">
    <reaction evidence="8 10">
        <text>(6R)-10-formyltetrahydrofolate + 5-amino-1-(5-phospho-beta-D-ribosyl)imidazole-4-carboxamide = 5-formamido-1-(5-phospho-D-ribosyl)imidazole-4-carboxamide + (6S)-5,6,7,8-tetrahydrofolate</text>
        <dbReference type="Rhea" id="RHEA:22192"/>
        <dbReference type="ChEBI" id="CHEBI:57453"/>
        <dbReference type="ChEBI" id="CHEBI:58467"/>
        <dbReference type="ChEBI" id="CHEBI:58475"/>
        <dbReference type="ChEBI" id="CHEBI:195366"/>
        <dbReference type="EC" id="2.1.2.3"/>
    </reaction>
</comment>
<accession>A0A3E2W3F6</accession>
<keyword evidence="7 10" id="KW-0511">Multifunctional enzyme</keyword>
<dbReference type="GO" id="GO:0005829">
    <property type="term" value="C:cytosol"/>
    <property type="evidence" value="ECO:0007669"/>
    <property type="project" value="TreeGrafter"/>
</dbReference>
<evidence type="ECO:0000256" key="9">
    <source>
        <dbReference type="ARBA" id="ARBA00050687"/>
    </source>
</evidence>
<dbReference type="SUPFAM" id="SSF53927">
    <property type="entry name" value="Cytidine deaminase-like"/>
    <property type="match status" value="1"/>
</dbReference>
<dbReference type="EC" id="2.1.2.3" evidence="10"/>
<keyword evidence="6 10" id="KW-0378">Hydrolase</keyword>
<dbReference type="GO" id="GO:0003937">
    <property type="term" value="F:IMP cyclohydrolase activity"/>
    <property type="evidence" value="ECO:0007669"/>
    <property type="project" value="UniProtKB-UniRule"/>
</dbReference>
<dbReference type="GO" id="GO:0004643">
    <property type="term" value="F:phosphoribosylaminoimidazolecarboxamide formyltransferase activity"/>
    <property type="evidence" value="ECO:0007669"/>
    <property type="project" value="UniProtKB-UniRule"/>
</dbReference>
<comment type="caution">
    <text evidence="12">The sequence shown here is derived from an EMBL/GenBank/DDBJ whole genome shotgun (WGS) entry which is preliminary data.</text>
</comment>
<dbReference type="PANTHER" id="PTHR11692:SF0">
    <property type="entry name" value="BIFUNCTIONAL PURINE BIOSYNTHESIS PROTEIN ATIC"/>
    <property type="match status" value="1"/>
</dbReference>
<dbReference type="Gene3D" id="3.40.50.1380">
    <property type="entry name" value="Methylglyoxal synthase-like domain"/>
    <property type="match status" value="1"/>
</dbReference>
<dbReference type="InterPro" id="IPR036914">
    <property type="entry name" value="MGS-like_dom_sf"/>
</dbReference>
<feature type="domain" description="MGS-like" evidence="11">
    <location>
        <begin position="1"/>
        <end position="144"/>
    </location>
</feature>
<comment type="pathway">
    <text evidence="2 10">Purine metabolism; IMP biosynthesis via de novo pathway; 5-formamido-1-(5-phospho-D-ribosyl)imidazole-4-carboxamide from 5-amino-1-(5-phospho-D-ribosyl)imidazole-4-carboxamide (10-formyl THF route): step 1/1.</text>
</comment>
<dbReference type="EC" id="3.5.4.10" evidence="10"/>
<dbReference type="PIRSF" id="PIRSF000414">
    <property type="entry name" value="AICARFT_IMPCHas"/>
    <property type="match status" value="1"/>
</dbReference>
<sequence>MKRALVSVSDKTNLVPFVSGLVELGYEIISTGGTKKALEDNGIKTIGISEVTDFPEIMDGRVKTLHPKVHGALLCVRDNPDHVRQIEELGIQYIDLVCVNLYPFKETVQKPGVSHEEIIENIDIGGPSMLRSASKNYKFIPVLCDPSDYDGVLKELRENGETCPVTREYLAAKVFRHTASYDTMIASYLTERTGEKYPEKFTITFDKVQELRYGENPHQSAAFYKGMNPQYSLANAKQLHGKELSYNNIQDGNAAIEILKDFEGQPAVVGLKHMNPCGVGIGKTIEEAWDKAYEADPVSIFGGIVAFNEPIHAAVAEKLSKIFLEIIIAPAFDEDAFEILSKKKNIRLMQLDTSLEVNARYKVTNVNDGLLVQDIDDHKITAEDLRCVTNRKPTEEELEQLLFAWKVVKHVKSNAIVLVKDNMTIGVGAGQMNRVGAAKIAIEQAGEKAKGSIMSSDAFFPMPDTVEEAVKAGVTAIIQPGGSIKDQLSIDVCNEHGIAMVFTGVRHFKH</sequence>
<organism evidence="12 13">
    <name type="scientific">Clostridium innocuum</name>
    <dbReference type="NCBI Taxonomy" id="1522"/>
    <lineage>
        <taxon>Bacteria</taxon>
        <taxon>Bacillati</taxon>
        <taxon>Bacillota</taxon>
        <taxon>Clostridia</taxon>
        <taxon>Eubacteriales</taxon>
        <taxon>Clostridiaceae</taxon>
        <taxon>Clostridium</taxon>
    </lineage>
</organism>
<dbReference type="InterPro" id="IPR011607">
    <property type="entry name" value="MGS-like_dom"/>
</dbReference>
<dbReference type="AlphaFoldDB" id="A0A3E2W3F6"/>
<evidence type="ECO:0000256" key="4">
    <source>
        <dbReference type="ARBA" id="ARBA00022679"/>
    </source>
</evidence>
<evidence type="ECO:0000256" key="2">
    <source>
        <dbReference type="ARBA" id="ARBA00004954"/>
    </source>
</evidence>
<comment type="catalytic activity">
    <reaction evidence="9 10">
        <text>IMP + H2O = 5-formamido-1-(5-phospho-D-ribosyl)imidazole-4-carboxamide</text>
        <dbReference type="Rhea" id="RHEA:18445"/>
        <dbReference type="ChEBI" id="CHEBI:15377"/>
        <dbReference type="ChEBI" id="CHEBI:58053"/>
        <dbReference type="ChEBI" id="CHEBI:58467"/>
        <dbReference type="EC" id="3.5.4.10"/>
    </reaction>
</comment>
<comment type="similarity">
    <text evidence="3 10">Belongs to the PurH family.</text>
</comment>
<dbReference type="CDD" id="cd01421">
    <property type="entry name" value="IMPCH"/>
    <property type="match status" value="1"/>
</dbReference>
<evidence type="ECO:0000256" key="8">
    <source>
        <dbReference type="ARBA" id="ARBA00050488"/>
    </source>
</evidence>
<evidence type="ECO:0000256" key="5">
    <source>
        <dbReference type="ARBA" id="ARBA00022755"/>
    </source>
</evidence>
<dbReference type="EMBL" id="QVEV01000002">
    <property type="protein sequence ID" value="RGC18686.1"/>
    <property type="molecule type" value="Genomic_DNA"/>
</dbReference>
<dbReference type="GO" id="GO:0006189">
    <property type="term" value="P:'de novo' IMP biosynthetic process"/>
    <property type="evidence" value="ECO:0007669"/>
    <property type="project" value="UniProtKB-UniRule"/>
</dbReference>
<dbReference type="FunFam" id="3.40.140.20:FF:000002">
    <property type="entry name" value="Bifunctional purine biosynthesis protein PurH"/>
    <property type="match status" value="1"/>
</dbReference>
<dbReference type="NCBIfam" id="NF002049">
    <property type="entry name" value="PRK00881.1"/>
    <property type="match status" value="1"/>
</dbReference>
<proteinExistence type="inferred from homology"/>
<comment type="domain">
    <text evidence="10">The IMP cyclohydrolase activity resides in the N-terminal region.</text>
</comment>
<comment type="pathway">
    <text evidence="1 10">Purine metabolism; IMP biosynthesis via de novo pathway; IMP from 5-formamido-1-(5-phospho-D-ribosyl)imidazole-4-carboxamide: step 1/1.</text>
</comment>
<evidence type="ECO:0000259" key="11">
    <source>
        <dbReference type="PROSITE" id="PS51855"/>
    </source>
</evidence>
<dbReference type="OrthoDB" id="9802065at2"/>
<dbReference type="InterPro" id="IPR016193">
    <property type="entry name" value="Cytidine_deaminase-like"/>
</dbReference>
<evidence type="ECO:0000256" key="7">
    <source>
        <dbReference type="ARBA" id="ARBA00023268"/>
    </source>
</evidence>
<dbReference type="Pfam" id="PF01808">
    <property type="entry name" value="AICARFT_IMPCHas"/>
    <property type="match status" value="1"/>
</dbReference>
<dbReference type="Gene3D" id="3.40.140.20">
    <property type="match status" value="2"/>
</dbReference>
<evidence type="ECO:0000256" key="10">
    <source>
        <dbReference type="HAMAP-Rule" id="MF_00139"/>
    </source>
</evidence>
<evidence type="ECO:0000313" key="12">
    <source>
        <dbReference type="EMBL" id="RGC18686.1"/>
    </source>
</evidence>